<organism evidence="2 3">
    <name type="scientific">Dorcoceras hygrometricum</name>
    <dbReference type="NCBI Taxonomy" id="472368"/>
    <lineage>
        <taxon>Eukaryota</taxon>
        <taxon>Viridiplantae</taxon>
        <taxon>Streptophyta</taxon>
        <taxon>Embryophyta</taxon>
        <taxon>Tracheophyta</taxon>
        <taxon>Spermatophyta</taxon>
        <taxon>Magnoliopsida</taxon>
        <taxon>eudicotyledons</taxon>
        <taxon>Gunneridae</taxon>
        <taxon>Pentapetalae</taxon>
        <taxon>asterids</taxon>
        <taxon>lamiids</taxon>
        <taxon>Lamiales</taxon>
        <taxon>Gesneriaceae</taxon>
        <taxon>Didymocarpoideae</taxon>
        <taxon>Trichosporeae</taxon>
        <taxon>Loxocarpinae</taxon>
        <taxon>Dorcoceras</taxon>
    </lineage>
</organism>
<accession>A0A2Z7BNW3</accession>
<feature type="region of interest" description="Disordered" evidence="1">
    <location>
        <begin position="1"/>
        <end position="25"/>
    </location>
</feature>
<evidence type="ECO:0000256" key="1">
    <source>
        <dbReference type="SAM" id="MobiDB-lite"/>
    </source>
</evidence>
<proteinExistence type="predicted"/>
<dbReference type="OrthoDB" id="2272416at2759"/>
<name>A0A2Z7BNW3_9LAMI</name>
<protein>
    <submittedName>
        <fullName evidence="2">Uncharacterized protein</fullName>
    </submittedName>
</protein>
<sequence>MESRAQNREDDVVQPSIPRRRRDRQVEDEVDLLESHVDELEMVLARFQQMNPQRFLGAEGGDVAENWLEHLEGIFDRVNIAA</sequence>
<dbReference type="Proteomes" id="UP000250235">
    <property type="component" value="Unassembled WGS sequence"/>
</dbReference>
<gene>
    <name evidence="2" type="ORF">F511_14523</name>
</gene>
<feature type="compositionally biased region" description="Basic and acidic residues" evidence="1">
    <location>
        <begin position="1"/>
        <end position="11"/>
    </location>
</feature>
<evidence type="ECO:0000313" key="2">
    <source>
        <dbReference type="EMBL" id="KZV36006.1"/>
    </source>
</evidence>
<dbReference type="AlphaFoldDB" id="A0A2Z7BNW3"/>
<keyword evidence="3" id="KW-1185">Reference proteome</keyword>
<dbReference type="EMBL" id="KV003958">
    <property type="protein sequence ID" value="KZV36006.1"/>
    <property type="molecule type" value="Genomic_DNA"/>
</dbReference>
<reference evidence="2 3" key="1">
    <citation type="journal article" date="2015" name="Proc. Natl. Acad. Sci. U.S.A.">
        <title>The resurrection genome of Boea hygrometrica: A blueprint for survival of dehydration.</title>
        <authorList>
            <person name="Xiao L."/>
            <person name="Yang G."/>
            <person name="Zhang L."/>
            <person name="Yang X."/>
            <person name="Zhao S."/>
            <person name="Ji Z."/>
            <person name="Zhou Q."/>
            <person name="Hu M."/>
            <person name="Wang Y."/>
            <person name="Chen M."/>
            <person name="Xu Y."/>
            <person name="Jin H."/>
            <person name="Xiao X."/>
            <person name="Hu G."/>
            <person name="Bao F."/>
            <person name="Hu Y."/>
            <person name="Wan P."/>
            <person name="Li L."/>
            <person name="Deng X."/>
            <person name="Kuang T."/>
            <person name="Xiang C."/>
            <person name="Zhu J.K."/>
            <person name="Oliver M.J."/>
            <person name="He Y."/>
        </authorList>
    </citation>
    <scope>NUCLEOTIDE SEQUENCE [LARGE SCALE GENOMIC DNA]</scope>
    <source>
        <strain evidence="3">cv. XS01</strain>
    </source>
</reference>
<evidence type="ECO:0000313" key="3">
    <source>
        <dbReference type="Proteomes" id="UP000250235"/>
    </source>
</evidence>